<dbReference type="EMBL" id="JASBWR010000024">
    <property type="protein sequence ID" value="KAJ9107848.1"/>
    <property type="molecule type" value="Genomic_DNA"/>
</dbReference>
<sequence>MQHDQNPAKLTFIKADPRDMNQPIAQNKPSSPLNQKHSAGSESSSETNLESEHADVVGTPLMTADTSDAGVHVGSTDEGKGEGKEAMSKDQTKVSLVENMTSDSASPVTKRPQTNKQRTYLFPEKVIRYVRFPRATPSTFEYLILMTASYLAVSSSMRFSSRLWIQ</sequence>
<comment type="caution">
    <text evidence="1">The sequence shown here is derived from an EMBL/GenBank/DDBJ whole genome shotgun (WGS) entry which is preliminary data.</text>
</comment>
<evidence type="ECO:0000313" key="1">
    <source>
        <dbReference type="EMBL" id="KAJ9107848.1"/>
    </source>
</evidence>
<dbReference type="Proteomes" id="UP001241377">
    <property type="component" value="Unassembled WGS sequence"/>
</dbReference>
<reference evidence="1" key="1">
    <citation type="submission" date="2023-04" db="EMBL/GenBank/DDBJ databases">
        <title>Draft Genome sequencing of Naganishia species isolated from polar environments using Oxford Nanopore Technology.</title>
        <authorList>
            <person name="Leo P."/>
            <person name="Venkateswaran K."/>
        </authorList>
    </citation>
    <scope>NUCLEOTIDE SEQUENCE</scope>
    <source>
        <strain evidence="1">MNA-CCFEE 5261</strain>
    </source>
</reference>
<organism evidence="1 2">
    <name type="scientific">Naganishia cerealis</name>
    <dbReference type="NCBI Taxonomy" id="610337"/>
    <lineage>
        <taxon>Eukaryota</taxon>
        <taxon>Fungi</taxon>
        <taxon>Dikarya</taxon>
        <taxon>Basidiomycota</taxon>
        <taxon>Agaricomycotina</taxon>
        <taxon>Tremellomycetes</taxon>
        <taxon>Filobasidiales</taxon>
        <taxon>Filobasidiaceae</taxon>
        <taxon>Naganishia</taxon>
    </lineage>
</organism>
<evidence type="ECO:0000313" key="2">
    <source>
        <dbReference type="Proteomes" id="UP001241377"/>
    </source>
</evidence>
<name>A0ACC2W8T3_9TREE</name>
<proteinExistence type="predicted"/>
<gene>
    <name evidence="1" type="ORF">QFC19_002754</name>
</gene>
<accession>A0ACC2W8T3</accession>
<protein>
    <submittedName>
        <fullName evidence="1">Uncharacterized protein</fullName>
    </submittedName>
</protein>
<keyword evidence="2" id="KW-1185">Reference proteome</keyword>